<dbReference type="GO" id="GO:0160147">
    <property type="term" value="F:tRNA pseudouridine(38-40) synthase activity"/>
    <property type="evidence" value="ECO:0007669"/>
    <property type="project" value="UniProtKB-EC"/>
</dbReference>
<dbReference type="FunFam" id="3.30.70.580:FF:000001">
    <property type="entry name" value="tRNA pseudouridine synthase A"/>
    <property type="match status" value="1"/>
</dbReference>
<comment type="similarity">
    <text evidence="1">Belongs to the tRNA pseudouridine synthase TruA family.</text>
</comment>
<keyword evidence="3 5" id="KW-0413">Isomerase</keyword>
<gene>
    <name evidence="5" type="ORF">MNBD_GAMMA12-295</name>
</gene>
<dbReference type="InterPro" id="IPR020095">
    <property type="entry name" value="PsdUridine_synth_TruA_C"/>
</dbReference>
<accession>A0A3B0Y9E8</accession>
<dbReference type="PANTHER" id="PTHR11142">
    <property type="entry name" value="PSEUDOURIDYLATE SYNTHASE"/>
    <property type="match status" value="1"/>
</dbReference>
<dbReference type="Gene3D" id="3.30.70.580">
    <property type="entry name" value="Pseudouridine synthase I, catalytic domain, N-terminal subdomain"/>
    <property type="match status" value="1"/>
</dbReference>
<evidence type="ECO:0000256" key="1">
    <source>
        <dbReference type="ARBA" id="ARBA00009375"/>
    </source>
</evidence>
<dbReference type="InterPro" id="IPR020094">
    <property type="entry name" value="TruA/RsuA/RluB/E/F_N"/>
</dbReference>
<sequence>MRIAMGIEYNGSHYHGWQRLTDLVSVQQALEEAVSCVANHPVTVQCAGRTDTGVHAQAQVIHFDSESLRDERSWLLGTNANLPKDISVIWAIKVDEDFHARFSATARSYRYIIVNSISRPAIFQQQCSWIHYPLDHERMQEAAQSLVGRNDFNALRASACQAKTSIRTIERINISRKQQYIFMDIKANAFLHHMVRNIIGVLIPIGSGEREIDWCQQVLQSKDRKKAGVTAPANGLFMVAVDYPPHFNIPTAPPLIELTI</sequence>
<dbReference type="PANTHER" id="PTHR11142:SF0">
    <property type="entry name" value="TRNA PSEUDOURIDINE SYNTHASE-LIKE 1"/>
    <property type="match status" value="1"/>
</dbReference>
<dbReference type="InterPro" id="IPR020097">
    <property type="entry name" value="PsdUridine_synth_TruA_a/b_dom"/>
</dbReference>
<dbReference type="SUPFAM" id="SSF55120">
    <property type="entry name" value="Pseudouridine synthase"/>
    <property type="match status" value="1"/>
</dbReference>
<reference evidence="5" key="1">
    <citation type="submission" date="2018-06" db="EMBL/GenBank/DDBJ databases">
        <authorList>
            <person name="Zhirakovskaya E."/>
        </authorList>
    </citation>
    <scope>NUCLEOTIDE SEQUENCE</scope>
</reference>
<evidence type="ECO:0000256" key="3">
    <source>
        <dbReference type="ARBA" id="ARBA00023235"/>
    </source>
</evidence>
<dbReference type="GO" id="GO:0031119">
    <property type="term" value="P:tRNA pseudouridine synthesis"/>
    <property type="evidence" value="ECO:0007669"/>
    <property type="project" value="TreeGrafter"/>
</dbReference>
<dbReference type="Pfam" id="PF01416">
    <property type="entry name" value="PseudoU_synth_1"/>
    <property type="match status" value="2"/>
</dbReference>
<evidence type="ECO:0000313" key="5">
    <source>
        <dbReference type="EMBL" id="VAW70789.1"/>
    </source>
</evidence>
<feature type="domain" description="Pseudouridine synthase I TruA alpha/beta" evidence="4">
    <location>
        <begin position="8"/>
        <end position="102"/>
    </location>
</feature>
<feature type="domain" description="Pseudouridine synthase I TruA alpha/beta" evidence="4">
    <location>
        <begin position="142"/>
        <end position="244"/>
    </location>
</feature>
<dbReference type="GO" id="GO:0003723">
    <property type="term" value="F:RNA binding"/>
    <property type="evidence" value="ECO:0007669"/>
    <property type="project" value="InterPro"/>
</dbReference>
<proteinExistence type="inferred from homology"/>
<dbReference type="EMBL" id="UOFL01000003">
    <property type="protein sequence ID" value="VAW70789.1"/>
    <property type="molecule type" value="Genomic_DNA"/>
</dbReference>
<protein>
    <submittedName>
        <fullName evidence="5">tRNA pseudouridine(38-40) synthase</fullName>
        <ecNumber evidence="5">5.4.99.12</ecNumber>
    </submittedName>
</protein>
<dbReference type="HAMAP" id="MF_00171">
    <property type="entry name" value="TruA"/>
    <property type="match status" value="1"/>
</dbReference>
<dbReference type="EC" id="5.4.99.12" evidence="5"/>
<dbReference type="AlphaFoldDB" id="A0A3B0Y9E8"/>
<dbReference type="InterPro" id="IPR020103">
    <property type="entry name" value="PsdUridine_synth_cat_dom_sf"/>
</dbReference>
<name>A0A3B0Y9E8_9ZZZZ</name>
<dbReference type="NCBIfam" id="TIGR00071">
    <property type="entry name" value="hisT_truA"/>
    <property type="match status" value="1"/>
</dbReference>
<dbReference type="CDD" id="cd02570">
    <property type="entry name" value="PseudoU_synth_EcTruA"/>
    <property type="match status" value="1"/>
</dbReference>
<evidence type="ECO:0000256" key="2">
    <source>
        <dbReference type="ARBA" id="ARBA00022694"/>
    </source>
</evidence>
<organism evidence="5">
    <name type="scientific">hydrothermal vent metagenome</name>
    <dbReference type="NCBI Taxonomy" id="652676"/>
    <lineage>
        <taxon>unclassified sequences</taxon>
        <taxon>metagenomes</taxon>
        <taxon>ecological metagenomes</taxon>
    </lineage>
</organism>
<dbReference type="InterPro" id="IPR001406">
    <property type="entry name" value="PsdUridine_synth_TruA"/>
</dbReference>
<keyword evidence="2" id="KW-0819">tRNA processing</keyword>
<dbReference type="PIRSF" id="PIRSF001430">
    <property type="entry name" value="tRNA_psdUrid_synth"/>
    <property type="match status" value="1"/>
</dbReference>
<evidence type="ECO:0000259" key="4">
    <source>
        <dbReference type="Pfam" id="PF01416"/>
    </source>
</evidence>
<dbReference type="Gene3D" id="3.30.70.660">
    <property type="entry name" value="Pseudouridine synthase I, catalytic domain, C-terminal subdomain"/>
    <property type="match status" value="1"/>
</dbReference>